<evidence type="ECO:0000256" key="14">
    <source>
        <dbReference type="ARBA" id="ARBA00023136"/>
    </source>
</evidence>
<dbReference type="PROSITE" id="PS51839">
    <property type="entry name" value="4FE4S_HC3"/>
    <property type="match status" value="1"/>
</dbReference>
<dbReference type="AlphaFoldDB" id="A0A8J6NPC7"/>
<dbReference type="EC" id="1.6.5.11" evidence="21"/>
<feature type="domain" description="2Fe-2S ferredoxin-type" evidence="18">
    <location>
        <begin position="2"/>
        <end position="80"/>
    </location>
</feature>
<feature type="domain" description="4Fe-4S His(Cys)3-ligated-type" evidence="20">
    <location>
        <begin position="80"/>
        <end position="119"/>
    </location>
</feature>
<dbReference type="InterPro" id="IPR009010">
    <property type="entry name" value="Asp_de-COase-like_dom_sf"/>
</dbReference>
<keyword evidence="6" id="KW-0001">2Fe-2S</keyword>
<dbReference type="GO" id="GO:0003954">
    <property type="term" value="F:NADH dehydrogenase activity"/>
    <property type="evidence" value="ECO:0007669"/>
    <property type="project" value="TreeGrafter"/>
</dbReference>
<dbReference type="CDD" id="cd02775">
    <property type="entry name" value="MopB_CT"/>
    <property type="match status" value="1"/>
</dbReference>
<protein>
    <submittedName>
        <fullName evidence="21">NADH-quinone oxidoreductase subunit NuoG</fullName>
        <ecNumber evidence="21">1.6.5.11</ecNumber>
    </submittedName>
</protein>
<evidence type="ECO:0000256" key="17">
    <source>
        <dbReference type="RuleBase" id="RU004523"/>
    </source>
</evidence>
<dbReference type="Gene3D" id="2.40.40.20">
    <property type="match status" value="1"/>
</dbReference>
<evidence type="ECO:0000256" key="1">
    <source>
        <dbReference type="ARBA" id="ARBA00001966"/>
    </source>
</evidence>
<dbReference type="Pfam" id="PF10588">
    <property type="entry name" value="NADH-G_4Fe-4S_3"/>
    <property type="match status" value="1"/>
</dbReference>
<dbReference type="Proteomes" id="UP000603434">
    <property type="component" value="Unassembled WGS sequence"/>
</dbReference>
<dbReference type="SUPFAM" id="SSF50692">
    <property type="entry name" value="ADC-like"/>
    <property type="match status" value="1"/>
</dbReference>
<dbReference type="GO" id="GO:0046872">
    <property type="term" value="F:metal ion binding"/>
    <property type="evidence" value="ECO:0007669"/>
    <property type="project" value="UniProtKB-KW"/>
</dbReference>
<reference evidence="21 22" key="1">
    <citation type="submission" date="2020-08" db="EMBL/GenBank/DDBJ databases">
        <title>Bridging the membrane lipid divide: bacteria of the FCB group superphylum have the potential to synthesize archaeal ether lipids.</title>
        <authorList>
            <person name="Villanueva L."/>
            <person name="Von Meijenfeldt F.A.B."/>
            <person name="Westbye A.B."/>
            <person name="Yadav S."/>
            <person name="Hopmans E.C."/>
            <person name="Dutilh B.E."/>
            <person name="Sinninghe Damste J.S."/>
        </authorList>
    </citation>
    <scope>NUCLEOTIDE SEQUENCE [LARGE SCALE GENOMIC DNA]</scope>
    <source>
        <strain evidence="21">NIOZ-UU30</strain>
    </source>
</reference>
<dbReference type="PROSITE" id="PS51669">
    <property type="entry name" value="4FE4S_MOW_BIS_MGD"/>
    <property type="match status" value="1"/>
</dbReference>
<name>A0A8J6NPC7_9BACT</name>
<comment type="caution">
    <text evidence="21">The sequence shown here is derived from an EMBL/GenBank/DDBJ whole genome shotgun (WGS) entry which is preliminary data.</text>
</comment>
<evidence type="ECO:0000259" key="18">
    <source>
        <dbReference type="PROSITE" id="PS51085"/>
    </source>
</evidence>
<evidence type="ECO:0000256" key="2">
    <source>
        <dbReference type="ARBA" id="ARBA00002378"/>
    </source>
</evidence>
<sequence length="838" mass="91292">MPKLIIDEQEIEVPAGTKVIEAAERLGIMIPRFCYHPALGSVGACRVCAVKFLQGPFKGLQMSCMIDAADGMVVSTTDQEVVEFRKYVIEWLMLNHPHDCPVCDEGGHCLLQDTTIAGGHGLRRYRGKKRTHVDQYLGPLIQHEMNRCIQCYRCSRFYQEFSGYRDLGVMQIGRRVYFGRYQAGTLESPFAGNLADICPTGVFTDKPSRFIGRRWDYERSPSLCINCSLGCHTVISARYREVVRQEARFSRAINGYFICDRGRYGFAYASLAERPRQACIDGKAASWQESLRTALEGLGRISTESGPAAVACVGSARSSLETQVALRRLCRTQGWQGPVYWLDHDIAINAKTAVSMLDNNLTVSLRDLEKADYILAVGADPVNEAPMLALALRQAQRSGAKVALLDPRPIDLPFDFSHLPAALPRLAHYLALLLKDLGAPDTIKRMGLDAHEFSDAAAAESGMAIANREMMAAVAEGLRQSRRPVIVCGTQVVPATVPALAADIARLLNTMNKQAGLFYLLPGANAFGAVLLSDTAATFEQILAGIESGDIKALVLVESDPYWHFADRPRLERALERLELLIVLDYLDSRTVQAADVFLPTLTLYETGGFFINQEGRVQKAPVAFQGGRPVSQVSGGSHPPRTFRSDIPGTGAKAAWEALAEFGAGLSEPEKETKSADATTWLAQAHPLFADLAPKDAFPDNGVRLSLGPDRGIPVQSLATVSIKDPGPAGSLELITVDWTFGTEELSARSPYLGQVEKEPCVLMQSADAARLGLADGDNIVVRSDAGEINVPVAVKDNMASGTLVLPRHRRLVWQYAGAASIALGKDRIFKAGKDES</sequence>
<dbReference type="InterPro" id="IPR036010">
    <property type="entry name" value="2Fe-2S_ferredoxin-like_sf"/>
</dbReference>
<dbReference type="GO" id="GO:0042773">
    <property type="term" value="P:ATP synthesis coupled electron transport"/>
    <property type="evidence" value="ECO:0007669"/>
    <property type="project" value="InterPro"/>
</dbReference>
<evidence type="ECO:0000256" key="7">
    <source>
        <dbReference type="ARBA" id="ARBA00022719"/>
    </source>
</evidence>
<dbReference type="GO" id="GO:0051537">
    <property type="term" value="F:2 iron, 2 sulfur cluster binding"/>
    <property type="evidence" value="ECO:0007669"/>
    <property type="project" value="UniProtKB-KW"/>
</dbReference>
<dbReference type="InterPro" id="IPR050123">
    <property type="entry name" value="Prok_molybdopt-oxidoreductase"/>
</dbReference>
<keyword evidence="11" id="KW-0411">Iron-sulfur</keyword>
<dbReference type="InterPro" id="IPR006656">
    <property type="entry name" value="Mopterin_OxRdtase"/>
</dbReference>
<comment type="cofactor">
    <cofactor evidence="15">
        <name>[2Fe-2S] cluster</name>
        <dbReference type="ChEBI" id="CHEBI:190135"/>
    </cofactor>
</comment>
<evidence type="ECO:0000256" key="8">
    <source>
        <dbReference type="ARBA" id="ARBA00022723"/>
    </source>
</evidence>
<evidence type="ECO:0000256" key="9">
    <source>
        <dbReference type="ARBA" id="ARBA00022967"/>
    </source>
</evidence>
<dbReference type="SUPFAM" id="SSF54862">
    <property type="entry name" value="4Fe-4S ferredoxins"/>
    <property type="match status" value="1"/>
</dbReference>
<dbReference type="InterPro" id="IPR010228">
    <property type="entry name" value="NADH_UbQ_OxRdtase_Gsu"/>
</dbReference>
<evidence type="ECO:0000256" key="11">
    <source>
        <dbReference type="ARBA" id="ARBA00023014"/>
    </source>
</evidence>
<keyword evidence="7" id="KW-0874">Quinone</keyword>
<dbReference type="Pfam" id="PF22117">
    <property type="entry name" value="Fer4_Nqo3"/>
    <property type="match status" value="1"/>
</dbReference>
<dbReference type="Pfam" id="PF01568">
    <property type="entry name" value="Molydop_binding"/>
    <property type="match status" value="1"/>
</dbReference>
<evidence type="ECO:0000256" key="13">
    <source>
        <dbReference type="ARBA" id="ARBA00023075"/>
    </source>
</evidence>
<dbReference type="PROSITE" id="PS51085">
    <property type="entry name" value="2FE2S_FER_2"/>
    <property type="match status" value="1"/>
</dbReference>
<dbReference type="InterPro" id="IPR001041">
    <property type="entry name" value="2Fe-2S_ferredoxin-type"/>
</dbReference>
<dbReference type="InterPro" id="IPR000283">
    <property type="entry name" value="NADH_UbQ_OxRdtase_75kDa_su_CS"/>
</dbReference>
<dbReference type="Gene3D" id="3.40.228.10">
    <property type="entry name" value="Dimethylsulfoxide Reductase, domain 2"/>
    <property type="match status" value="1"/>
</dbReference>
<dbReference type="GO" id="GO:0051539">
    <property type="term" value="F:4 iron, 4 sulfur cluster binding"/>
    <property type="evidence" value="ECO:0007669"/>
    <property type="project" value="UniProtKB-KW"/>
</dbReference>
<dbReference type="SMART" id="SM00929">
    <property type="entry name" value="NADH-G_4Fe-4S_3"/>
    <property type="match status" value="1"/>
</dbReference>
<dbReference type="GO" id="GO:0043546">
    <property type="term" value="F:molybdopterin cofactor binding"/>
    <property type="evidence" value="ECO:0007669"/>
    <property type="project" value="InterPro"/>
</dbReference>
<evidence type="ECO:0000259" key="19">
    <source>
        <dbReference type="PROSITE" id="PS51669"/>
    </source>
</evidence>
<evidence type="ECO:0000256" key="6">
    <source>
        <dbReference type="ARBA" id="ARBA00022714"/>
    </source>
</evidence>
<keyword evidence="21" id="KW-0560">Oxidoreductase</keyword>
<dbReference type="InterPro" id="IPR006657">
    <property type="entry name" value="MoPterin_dinucl-bd_dom"/>
</dbReference>
<dbReference type="PANTHER" id="PTHR43105:SF10">
    <property type="entry name" value="NADH-QUINONE OXIDOREDUCTASE SUBUNIT G"/>
    <property type="match status" value="1"/>
</dbReference>
<gene>
    <name evidence="21" type="primary">nuoG</name>
    <name evidence="21" type="ORF">H8E23_12875</name>
</gene>
<keyword evidence="13" id="KW-0830">Ubiquinone</keyword>
<keyword evidence="8" id="KW-0479">Metal-binding</keyword>
<dbReference type="PROSITE" id="PS00641">
    <property type="entry name" value="COMPLEX1_75K_1"/>
    <property type="match status" value="1"/>
</dbReference>
<dbReference type="Gene3D" id="3.40.50.740">
    <property type="match status" value="2"/>
</dbReference>
<keyword evidence="12" id="KW-0520">NAD</keyword>
<evidence type="ECO:0000256" key="12">
    <source>
        <dbReference type="ARBA" id="ARBA00023027"/>
    </source>
</evidence>
<keyword evidence="14" id="KW-0472">Membrane</keyword>
<comment type="similarity">
    <text evidence="4 17">Belongs to the complex I 75 kDa subunit family.</text>
</comment>
<evidence type="ECO:0000313" key="21">
    <source>
        <dbReference type="EMBL" id="MBC8362279.1"/>
    </source>
</evidence>
<comment type="catalytic activity">
    <reaction evidence="16">
        <text>a quinone + NADH + 5 H(+)(in) = a quinol + NAD(+) + 4 H(+)(out)</text>
        <dbReference type="Rhea" id="RHEA:57888"/>
        <dbReference type="ChEBI" id="CHEBI:15378"/>
        <dbReference type="ChEBI" id="CHEBI:24646"/>
        <dbReference type="ChEBI" id="CHEBI:57540"/>
        <dbReference type="ChEBI" id="CHEBI:57945"/>
        <dbReference type="ChEBI" id="CHEBI:132124"/>
    </reaction>
</comment>
<dbReference type="Pfam" id="PF00384">
    <property type="entry name" value="Molybdopterin"/>
    <property type="match status" value="1"/>
</dbReference>
<dbReference type="InterPro" id="IPR054351">
    <property type="entry name" value="NADH_UbQ_OxRdtase_ferredoxin"/>
</dbReference>
<evidence type="ECO:0000256" key="15">
    <source>
        <dbReference type="ARBA" id="ARBA00034078"/>
    </source>
</evidence>
<dbReference type="InterPro" id="IPR006963">
    <property type="entry name" value="Mopterin_OxRdtase_4Fe-4S_dom"/>
</dbReference>
<keyword evidence="9" id="KW-1278">Translocase</keyword>
<dbReference type="SUPFAM" id="SSF53706">
    <property type="entry name" value="Formate dehydrogenase/DMSO reductase, domains 1-3"/>
    <property type="match status" value="1"/>
</dbReference>
<comment type="function">
    <text evidence="2">NDH-1 shuttles electrons from NADH, via FMN and iron-sulfur (Fe-S) centers, to quinones in the respiratory chain. The immediate electron acceptor for the enzyme in this species is believed to be ubiquinone. Couples the redox reaction to proton translocation (for every two electrons transferred, four hydrogen ions are translocated across the cytoplasmic membrane), and thus conserves the redox energy in a proton gradient.</text>
</comment>
<evidence type="ECO:0000256" key="4">
    <source>
        <dbReference type="ARBA" id="ARBA00005404"/>
    </source>
</evidence>
<dbReference type="GO" id="GO:0048038">
    <property type="term" value="F:quinone binding"/>
    <property type="evidence" value="ECO:0007669"/>
    <property type="project" value="UniProtKB-KW"/>
</dbReference>
<accession>A0A8J6NPC7</accession>
<evidence type="ECO:0000256" key="5">
    <source>
        <dbReference type="ARBA" id="ARBA00022485"/>
    </source>
</evidence>
<dbReference type="Gene3D" id="2.20.25.90">
    <property type="entry name" value="ADC-like domains"/>
    <property type="match status" value="1"/>
</dbReference>
<comment type="subcellular location">
    <subcellularLocation>
        <location evidence="3">Membrane</location>
    </subcellularLocation>
</comment>
<keyword evidence="5" id="KW-0004">4Fe-4S</keyword>
<dbReference type="GO" id="GO:0016020">
    <property type="term" value="C:membrane"/>
    <property type="evidence" value="ECO:0007669"/>
    <property type="project" value="UniProtKB-SubCell"/>
</dbReference>
<evidence type="ECO:0000256" key="3">
    <source>
        <dbReference type="ARBA" id="ARBA00004370"/>
    </source>
</evidence>
<dbReference type="Gene3D" id="3.10.20.740">
    <property type="match status" value="1"/>
</dbReference>
<dbReference type="NCBIfam" id="TIGR01973">
    <property type="entry name" value="NuoG"/>
    <property type="match status" value="1"/>
</dbReference>
<evidence type="ECO:0000313" key="22">
    <source>
        <dbReference type="Proteomes" id="UP000603434"/>
    </source>
</evidence>
<evidence type="ECO:0000256" key="16">
    <source>
        <dbReference type="ARBA" id="ARBA00047712"/>
    </source>
</evidence>
<comment type="cofactor">
    <cofactor evidence="1">
        <name>[4Fe-4S] cluster</name>
        <dbReference type="ChEBI" id="CHEBI:49883"/>
    </cofactor>
</comment>
<dbReference type="FunFam" id="3.10.20.740:FF:000004">
    <property type="entry name" value="NADH-quinone oxidoreductase"/>
    <property type="match status" value="1"/>
</dbReference>
<proteinExistence type="inferred from homology"/>
<evidence type="ECO:0000256" key="10">
    <source>
        <dbReference type="ARBA" id="ARBA00023004"/>
    </source>
</evidence>
<evidence type="ECO:0000259" key="20">
    <source>
        <dbReference type="PROSITE" id="PS51839"/>
    </source>
</evidence>
<dbReference type="InterPro" id="IPR019574">
    <property type="entry name" value="NADH_UbQ_OxRdtase_Gsu_4Fe4S-bd"/>
</dbReference>
<dbReference type="PROSITE" id="PS00642">
    <property type="entry name" value="COMPLEX1_75K_2"/>
    <property type="match status" value="1"/>
</dbReference>
<feature type="domain" description="4Fe-4S Mo/W bis-MGD-type" evidence="19">
    <location>
        <begin position="217"/>
        <end position="273"/>
    </location>
</feature>
<dbReference type="Pfam" id="PF13510">
    <property type="entry name" value="Fer2_4"/>
    <property type="match status" value="1"/>
</dbReference>
<dbReference type="PANTHER" id="PTHR43105">
    <property type="entry name" value="RESPIRATORY NITRATE REDUCTASE"/>
    <property type="match status" value="1"/>
</dbReference>
<dbReference type="GO" id="GO:0008137">
    <property type="term" value="F:NADH dehydrogenase (ubiquinone) activity"/>
    <property type="evidence" value="ECO:0007669"/>
    <property type="project" value="InterPro"/>
</dbReference>
<organism evidence="21 22">
    <name type="scientific">Candidatus Desulfatibia profunda</name>
    <dbReference type="NCBI Taxonomy" id="2841695"/>
    <lineage>
        <taxon>Bacteria</taxon>
        <taxon>Pseudomonadati</taxon>
        <taxon>Thermodesulfobacteriota</taxon>
        <taxon>Desulfobacteria</taxon>
        <taxon>Desulfobacterales</taxon>
        <taxon>Desulfobacterales incertae sedis</taxon>
        <taxon>Candidatus Desulfatibia</taxon>
    </lineage>
</organism>
<dbReference type="CDD" id="cd00207">
    <property type="entry name" value="fer2"/>
    <property type="match status" value="1"/>
</dbReference>
<dbReference type="SUPFAM" id="SSF54292">
    <property type="entry name" value="2Fe-2S ferredoxin-like"/>
    <property type="match status" value="1"/>
</dbReference>
<dbReference type="EMBL" id="JACNJH010000178">
    <property type="protein sequence ID" value="MBC8362279.1"/>
    <property type="molecule type" value="Genomic_DNA"/>
</dbReference>
<keyword evidence="10" id="KW-0408">Iron</keyword>